<dbReference type="AlphaFoldDB" id="A0A0C9TS35"/>
<dbReference type="Proteomes" id="UP000054279">
    <property type="component" value="Unassembled WGS sequence"/>
</dbReference>
<feature type="transmembrane region" description="Helical" evidence="2">
    <location>
        <begin position="37"/>
        <end position="57"/>
    </location>
</feature>
<evidence type="ECO:0000256" key="1">
    <source>
        <dbReference type="SAM" id="MobiDB-lite"/>
    </source>
</evidence>
<keyword evidence="2" id="KW-1133">Transmembrane helix</keyword>
<organism evidence="3 4">
    <name type="scientific">Sphaerobolus stellatus (strain SS14)</name>
    <dbReference type="NCBI Taxonomy" id="990650"/>
    <lineage>
        <taxon>Eukaryota</taxon>
        <taxon>Fungi</taxon>
        <taxon>Dikarya</taxon>
        <taxon>Basidiomycota</taxon>
        <taxon>Agaricomycotina</taxon>
        <taxon>Agaricomycetes</taxon>
        <taxon>Phallomycetidae</taxon>
        <taxon>Geastrales</taxon>
        <taxon>Sphaerobolaceae</taxon>
        <taxon>Sphaerobolus</taxon>
    </lineage>
</organism>
<keyword evidence="4" id="KW-1185">Reference proteome</keyword>
<accession>A0A0C9TS35</accession>
<protein>
    <submittedName>
        <fullName evidence="3">Uncharacterized protein</fullName>
    </submittedName>
</protein>
<feature type="compositionally biased region" description="Basic residues" evidence="1">
    <location>
        <begin position="1"/>
        <end position="10"/>
    </location>
</feature>
<dbReference type="EMBL" id="KN837218">
    <property type="protein sequence ID" value="KIJ33043.1"/>
    <property type="molecule type" value="Genomic_DNA"/>
</dbReference>
<dbReference type="HOGENOM" id="CLU_2962392_0_0_1"/>
<proteinExistence type="predicted"/>
<gene>
    <name evidence="3" type="ORF">M422DRAFT_265073</name>
</gene>
<feature type="region of interest" description="Disordered" evidence="1">
    <location>
        <begin position="1"/>
        <end position="27"/>
    </location>
</feature>
<reference evidence="3 4" key="1">
    <citation type="submission" date="2014-06" db="EMBL/GenBank/DDBJ databases">
        <title>Evolutionary Origins and Diversification of the Mycorrhizal Mutualists.</title>
        <authorList>
            <consortium name="DOE Joint Genome Institute"/>
            <consortium name="Mycorrhizal Genomics Consortium"/>
            <person name="Kohler A."/>
            <person name="Kuo A."/>
            <person name="Nagy L.G."/>
            <person name="Floudas D."/>
            <person name="Copeland A."/>
            <person name="Barry K.W."/>
            <person name="Cichocki N."/>
            <person name="Veneault-Fourrey C."/>
            <person name="LaButti K."/>
            <person name="Lindquist E.A."/>
            <person name="Lipzen A."/>
            <person name="Lundell T."/>
            <person name="Morin E."/>
            <person name="Murat C."/>
            <person name="Riley R."/>
            <person name="Ohm R."/>
            <person name="Sun H."/>
            <person name="Tunlid A."/>
            <person name="Henrissat B."/>
            <person name="Grigoriev I.V."/>
            <person name="Hibbett D.S."/>
            <person name="Martin F."/>
        </authorList>
    </citation>
    <scope>NUCLEOTIDE SEQUENCE [LARGE SCALE GENOMIC DNA]</scope>
    <source>
        <strain evidence="3 4">SS14</strain>
    </source>
</reference>
<evidence type="ECO:0000313" key="4">
    <source>
        <dbReference type="Proteomes" id="UP000054279"/>
    </source>
</evidence>
<evidence type="ECO:0000313" key="3">
    <source>
        <dbReference type="EMBL" id="KIJ33043.1"/>
    </source>
</evidence>
<keyword evidence="2" id="KW-0472">Membrane</keyword>
<evidence type="ECO:0000256" key="2">
    <source>
        <dbReference type="SAM" id="Phobius"/>
    </source>
</evidence>
<sequence>MRKRRGRAGRHANPISKGSLGPSTRPTPGRRIIPLPILLKSIEQIAFIFLSVQYFIFWR</sequence>
<keyword evidence="2" id="KW-0812">Transmembrane</keyword>
<name>A0A0C9TS35_SPHS4</name>